<reference evidence="5" key="1">
    <citation type="submission" date="2016-10" db="EMBL/GenBank/DDBJ databases">
        <authorList>
            <person name="Varghese N."/>
            <person name="Submissions S."/>
        </authorList>
    </citation>
    <scope>NUCLEOTIDE SEQUENCE [LARGE SCALE GENOMIC DNA]</scope>
    <source>
        <strain evidence="5">CCM 7469</strain>
    </source>
</reference>
<sequence length="152" mass="17096">MQLTWTCKHHSQLSKEELYAILRLRCEVFVVEQQCPYQDIDGLDLIGDTCHLLGHAGEHLLAYLRLLDPSRHGGDVVIGRVISAATARGQGLGHQMLERALEQAAQRWPNHPLYLSAQAHLQGYYGRYGFSAVGEVYLEDDIPHIGMRRPAP</sequence>
<dbReference type="InterPro" id="IPR000182">
    <property type="entry name" value="GNAT_dom"/>
</dbReference>
<dbReference type="RefSeq" id="WP_090267323.1">
    <property type="nucleotide sequence ID" value="NZ_FNDS01000012.1"/>
</dbReference>
<dbReference type="STRING" id="428992.SAMN05216272_11279"/>
<comment type="similarity">
    <text evidence="1">Belongs to the UPF0039 (ElaA) family.</text>
</comment>
<dbReference type="NCBIfam" id="NF007644">
    <property type="entry name" value="PRK10314.1"/>
    <property type="match status" value="1"/>
</dbReference>
<dbReference type="Pfam" id="PF13673">
    <property type="entry name" value="Acetyltransf_10"/>
    <property type="match status" value="1"/>
</dbReference>
<evidence type="ECO:0000259" key="3">
    <source>
        <dbReference type="PROSITE" id="PS51186"/>
    </source>
</evidence>
<dbReference type="SUPFAM" id="SSF55729">
    <property type="entry name" value="Acyl-CoA N-acyltransferases (Nat)"/>
    <property type="match status" value="1"/>
</dbReference>
<dbReference type="EMBL" id="FNDS01000012">
    <property type="protein sequence ID" value="SDI58932.1"/>
    <property type="molecule type" value="Genomic_DNA"/>
</dbReference>
<organism evidence="4 5">
    <name type="scientific">Pseudomonas panipatensis</name>
    <dbReference type="NCBI Taxonomy" id="428992"/>
    <lineage>
        <taxon>Bacteria</taxon>
        <taxon>Pseudomonadati</taxon>
        <taxon>Pseudomonadota</taxon>
        <taxon>Gammaproteobacteria</taxon>
        <taxon>Pseudomonadales</taxon>
        <taxon>Pseudomonadaceae</taxon>
        <taxon>Pseudomonas</taxon>
    </lineage>
</organism>
<accession>A0A1G8LT94</accession>
<proteinExistence type="inferred from homology"/>
<protein>
    <recommendedName>
        <fullName evidence="2">Protein ElaA</fullName>
    </recommendedName>
</protein>
<evidence type="ECO:0000256" key="2">
    <source>
        <dbReference type="ARBA" id="ARBA00072224"/>
    </source>
</evidence>
<keyword evidence="5" id="KW-1185">Reference proteome</keyword>
<feature type="domain" description="N-acetyltransferase" evidence="3">
    <location>
        <begin position="8"/>
        <end position="152"/>
    </location>
</feature>
<gene>
    <name evidence="4" type="ORF">SAMN05216272_11279</name>
</gene>
<name>A0A1G8LT94_9PSED</name>
<evidence type="ECO:0000313" key="4">
    <source>
        <dbReference type="EMBL" id="SDI58932.1"/>
    </source>
</evidence>
<dbReference type="Gene3D" id="3.40.630.30">
    <property type="match status" value="1"/>
</dbReference>
<dbReference type="FunFam" id="3.40.630.30:FF:000035">
    <property type="entry name" value="GNAT family N-acetyltransferase"/>
    <property type="match status" value="1"/>
</dbReference>
<dbReference type="AlphaFoldDB" id="A0A1G8LT94"/>
<evidence type="ECO:0000313" key="5">
    <source>
        <dbReference type="Proteomes" id="UP000199636"/>
    </source>
</evidence>
<dbReference type="PROSITE" id="PS51186">
    <property type="entry name" value="GNAT"/>
    <property type="match status" value="1"/>
</dbReference>
<dbReference type="InterPro" id="IPR016181">
    <property type="entry name" value="Acyl_CoA_acyltransferase"/>
</dbReference>
<evidence type="ECO:0000256" key="1">
    <source>
        <dbReference type="ARBA" id="ARBA00009623"/>
    </source>
</evidence>
<dbReference type="Proteomes" id="UP000199636">
    <property type="component" value="Unassembled WGS sequence"/>
</dbReference>
<dbReference type="OrthoDB" id="9796171at2"/>
<dbReference type="CDD" id="cd04301">
    <property type="entry name" value="NAT_SF"/>
    <property type="match status" value="1"/>
</dbReference>
<dbReference type="GO" id="GO:0016747">
    <property type="term" value="F:acyltransferase activity, transferring groups other than amino-acyl groups"/>
    <property type="evidence" value="ECO:0007669"/>
    <property type="project" value="InterPro"/>
</dbReference>